<evidence type="ECO:0000256" key="2">
    <source>
        <dbReference type="ARBA" id="ARBA00022475"/>
    </source>
</evidence>
<comment type="caution">
    <text evidence="7">The sequence shown here is derived from an EMBL/GenBank/DDBJ whole genome shotgun (WGS) entry which is preliminary data.</text>
</comment>
<feature type="transmembrane region" description="Helical" evidence="6">
    <location>
        <begin position="274"/>
        <end position="293"/>
    </location>
</feature>
<dbReference type="Pfam" id="PF01943">
    <property type="entry name" value="Polysacc_synt"/>
    <property type="match status" value="1"/>
</dbReference>
<keyword evidence="3 6" id="KW-0812">Transmembrane</keyword>
<feature type="transmembrane region" description="Helical" evidence="6">
    <location>
        <begin position="475"/>
        <end position="497"/>
    </location>
</feature>
<evidence type="ECO:0000313" key="8">
    <source>
        <dbReference type="Proteomes" id="UP000235682"/>
    </source>
</evidence>
<dbReference type="GO" id="GO:0005886">
    <property type="term" value="C:plasma membrane"/>
    <property type="evidence" value="ECO:0007669"/>
    <property type="project" value="UniProtKB-SubCell"/>
</dbReference>
<dbReference type="CDD" id="cd13124">
    <property type="entry name" value="MATE_SpoVB_like"/>
    <property type="match status" value="1"/>
</dbReference>
<feature type="transmembrane region" description="Helical" evidence="6">
    <location>
        <begin position="568"/>
        <end position="588"/>
    </location>
</feature>
<gene>
    <name evidence="7" type="ORF">CJ205_07270</name>
</gene>
<keyword evidence="5 6" id="KW-0472">Membrane</keyword>
<keyword evidence="2" id="KW-1003">Cell membrane</keyword>
<proteinExistence type="predicted"/>
<feature type="transmembrane region" description="Helical" evidence="6">
    <location>
        <begin position="202"/>
        <end position="223"/>
    </location>
</feature>
<feature type="transmembrane region" description="Helical" evidence="6">
    <location>
        <begin position="356"/>
        <end position="376"/>
    </location>
</feature>
<dbReference type="InterPro" id="IPR050833">
    <property type="entry name" value="Poly_Biosynth_Transport"/>
</dbReference>
<protein>
    <submittedName>
        <fullName evidence="7">Uncharacterized protein</fullName>
    </submittedName>
</protein>
<comment type="subcellular location">
    <subcellularLocation>
        <location evidence="1">Cell membrane</location>
        <topology evidence="1">Multi-pass membrane protein</topology>
    </subcellularLocation>
</comment>
<reference evidence="7 8" key="1">
    <citation type="submission" date="2017-09" db="EMBL/GenBank/DDBJ databases">
        <title>Bacterial strain isolated from the female urinary microbiota.</title>
        <authorList>
            <person name="Thomas-White K."/>
            <person name="Kumar N."/>
            <person name="Forster S."/>
            <person name="Putonti C."/>
            <person name="Lawley T."/>
            <person name="Wolfe A.J."/>
        </authorList>
    </citation>
    <scope>NUCLEOTIDE SEQUENCE [LARGE SCALE GENOMIC DNA]</scope>
    <source>
        <strain evidence="7 8">UMB0852</strain>
    </source>
</reference>
<dbReference type="STRING" id="84521.SAMN04487994_10136"/>
<dbReference type="InterPro" id="IPR002797">
    <property type="entry name" value="Polysacc_synth"/>
</dbReference>
<feature type="transmembrane region" description="Helical" evidence="6">
    <location>
        <begin position="442"/>
        <end position="469"/>
    </location>
</feature>
<evidence type="ECO:0000313" key="7">
    <source>
        <dbReference type="EMBL" id="PMC57887.1"/>
    </source>
</evidence>
<evidence type="ECO:0000256" key="6">
    <source>
        <dbReference type="SAM" id="Phobius"/>
    </source>
</evidence>
<feature type="transmembrane region" description="Helical" evidence="6">
    <location>
        <begin position="405"/>
        <end position="430"/>
    </location>
</feature>
<evidence type="ECO:0000256" key="4">
    <source>
        <dbReference type="ARBA" id="ARBA00022989"/>
    </source>
</evidence>
<feature type="transmembrane region" description="Helical" evidence="6">
    <location>
        <begin position="509"/>
        <end position="531"/>
    </location>
</feature>
<organism evidence="7 8">
    <name type="scientific">Dolosicoccus paucivorans</name>
    <dbReference type="NCBI Taxonomy" id="84521"/>
    <lineage>
        <taxon>Bacteria</taxon>
        <taxon>Bacillati</taxon>
        <taxon>Bacillota</taxon>
        <taxon>Bacilli</taxon>
        <taxon>Lactobacillales</taxon>
        <taxon>Aerococcaceae</taxon>
        <taxon>Dolosicoccus</taxon>
    </lineage>
</organism>
<dbReference type="RefSeq" id="WP_102227917.1">
    <property type="nucleotide sequence ID" value="NZ_PNFY01000025.1"/>
</dbReference>
<name>A0A2N6SLC4_9LACT</name>
<dbReference type="AlphaFoldDB" id="A0A2N6SLC4"/>
<sequence>MKKNHLHEDSSDLDYEKTMQLTKEDMELLKKEFNNSDTSSSADVVEELIETYELDEDDWDEEALQAFDDEVSSNTQVFREPILTDSVLEEHLTNEDITVDYQNEEEESTKESNYVKGAAWLTAGEIFSRILGALYVIPWATWLGQEYVQANSLFSIGYKPYTLFLAVATAGFPSAIAKQMAKYHSKREYKTAHKLFRHSSTIMLVTGFVSASILFFLAPILAAGSATDNPEAATFVIRSLVPALFILPMMSLLRGYFQGLNNMQPTAVSQIIEQVARVFYMLTATYAIMKVYSGNVTQAVVHSTFAAFVGAACSLIYLAFLYVKQRKKMALLIERSTDEETLTFGQSLQMMLVDSVPFVLLGSGIIIAQIIDLYSFRQILEFTSLLTRKEISILYGALSLDVDKLIMIVISLAVALASSSIPAITSLFAVEDYRGTQQLIQHIVKVFSFIMFPAAIGMATIAHDVYYFFYPSGSTVGPSLLVSASALSIVLGAYTIFSTMLQSMNFRKYAISYLMLGLIAKLLLQFPMIAFFHAHGAIWSTMIGFLVAGIFMWIRIQQEVAIDYADVIPSLTKIITVAVLMGVATTFWNQILSQILPGETRMMLLLRIVITVLMGALVYGLGMALTGQLSLILGDKYKETLDKIRVI</sequence>
<dbReference type="InterPro" id="IPR024923">
    <property type="entry name" value="PG_synth_SpoVB"/>
</dbReference>
<accession>A0A2N6SLC4</accession>
<feature type="transmembrane region" description="Helical" evidence="6">
    <location>
        <begin position="161"/>
        <end position="181"/>
    </location>
</feature>
<dbReference type="PANTHER" id="PTHR30250:SF21">
    <property type="entry name" value="LIPID II FLIPPASE MURJ"/>
    <property type="match status" value="1"/>
</dbReference>
<dbReference type="EMBL" id="PNHE01000037">
    <property type="protein sequence ID" value="PMC57887.1"/>
    <property type="molecule type" value="Genomic_DNA"/>
</dbReference>
<feature type="transmembrane region" description="Helical" evidence="6">
    <location>
        <begin position="235"/>
        <end position="253"/>
    </location>
</feature>
<keyword evidence="4 6" id="KW-1133">Transmembrane helix</keyword>
<dbReference type="PANTHER" id="PTHR30250">
    <property type="entry name" value="PST FAMILY PREDICTED COLANIC ACID TRANSPORTER"/>
    <property type="match status" value="1"/>
</dbReference>
<feature type="transmembrane region" description="Helical" evidence="6">
    <location>
        <begin position="118"/>
        <end position="141"/>
    </location>
</feature>
<dbReference type="OrthoDB" id="9775950at2"/>
<evidence type="ECO:0000256" key="1">
    <source>
        <dbReference type="ARBA" id="ARBA00004651"/>
    </source>
</evidence>
<feature type="transmembrane region" description="Helical" evidence="6">
    <location>
        <begin position="608"/>
        <end position="633"/>
    </location>
</feature>
<evidence type="ECO:0000256" key="3">
    <source>
        <dbReference type="ARBA" id="ARBA00022692"/>
    </source>
</evidence>
<evidence type="ECO:0000256" key="5">
    <source>
        <dbReference type="ARBA" id="ARBA00023136"/>
    </source>
</evidence>
<feature type="transmembrane region" description="Helical" evidence="6">
    <location>
        <begin position="299"/>
        <end position="323"/>
    </location>
</feature>
<feature type="transmembrane region" description="Helical" evidence="6">
    <location>
        <begin position="537"/>
        <end position="556"/>
    </location>
</feature>
<keyword evidence="8" id="KW-1185">Reference proteome</keyword>
<dbReference type="Proteomes" id="UP000235682">
    <property type="component" value="Unassembled WGS sequence"/>
</dbReference>